<proteinExistence type="predicted"/>
<feature type="non-terminal residue" evidence="1">
    <location>
        <position position="1"/>
    </location>
</feature>
<name>A0ACB1KF82_RANTA</name>
<comment type="caution">
    <text evidence="1">The sequence shown here is derived from an EMBL/GenBank/DDBJ whole genome shotgun (WGS) entry which is preliminary data.</text>
</comment>
<dbReference type="EMBL" id="CATOBB020000453">
    <property type="protein sequence ID" value="CAM9160387.1"/>
    <property type="molecule type" value="Genomic_DNA"/>
</dbReference>
<evidence type="ECO:0000313" key="1">
    <source>
        <dbReference type="EMBL" id="CAM9160387.1"/>
    </source>
</evidence>
<evidence type="ECO:0000313" key="2">
    <source>
        <dbReference type="Proteomes" id="UP001162501"/>
    </source>
</evidence>
<accession>A0ACB1KF82</accession>
<sequence>MVMALPPMCDSAVSPCFHGCPAFLHQHIPTPSPPSYPLSPSLCNKQQTSPWDCSTIPKLQLPTAVPPREPVSLSGSPRRLQKQHCRSHQGPSQGLRRSVRKRKSSKSPVVPSEREEAPYGDKSQVCTLVALIPSNMQTESSQSPRVHPNFPSLSEDCHEKEGKEKGDASKVMSLPL</sequence>
<organism evidence="1 2">
    <name type="scientific">Rangifer tarandus platyrhynchus</name>
    <name type="common">Svalbard reindeer</name>
    <dbReference type="NCBI Taxonomy" id="3082113"/>
    <lineage>
        <taxon>Eukaryota</taxon>
        <taxon>Metazoa</taxon>
        <taxon>Chordata</taxon>
        <taxon>Craniata</taxon>
        <taxon>Vertebrata</taxon>
        <taxon>Euteleostomi</taxon>
        <taxon>Mammalia</taxon>
        <taxon>Eutheria</taxon>
        <taxon>Laurasiatheria</taxon>
        <taxon>Artiodactyla</taxon>
        <taxon>Ruminantia</taxon>
        <taxon>Pecora</taxon>
        <taxon>Cervidae</taxon>
        <taxon>Odocoileinae</taxon>
        <taxon>Rangifer</taxon>
    </lineage>
</organism>
<protein>
    <submittedName>
        <fullName evidence="1">Uncharacterized protein</fullName>
    </submittedName>
</protein>
<dbReference type="Proteomes" id="UP001162501">
    <property type="component" value="Unassembled WGS sequence"/>
</dbReference>
<feature type="non-terminal residue" evidence="1">
    <location>
        <position position="176"/>
    </location>
</feature>
<reference evidence="1" key="1">
    <citation type="submission" date="2025-03" db="EMBL/GenBank/DDBJ databases">
        <authorList>
            <consortium name="ELIXIR-Norway"/>
            <consortium name="Elixir Norway"/>
        </authorList>
    </citation>
    <scope>NUCLEOTIDE SEQUENCE</scope>
</reference>
<gene>
    <name evidence="1" type="ORF">MRATA1EN22A_LOCUS29230</name>
</gene>